<sequence length="1257" mass="146700">MNLIPKIEQALKSINDAKFPILVTHLLQLEGYNFISAPGTVEAKEKNKKGSPDSFFEYKSGYLFVEYTTKERVGNSRSFIYKLLSDIDHCFNETVTKIPKNKVHKIILACNEIIKPEEDFLLKEKVASHNKLTEFEIYSIQKLSFKLASHPYLLSAYLNIHSTIGAIYPLADYLEKTKKAIQPSLTNPFIGREDQLNQTMALLRSVDKLLLTGGAGVGKSRLAVKILEEFGKEGYHPIVIEGSSPPIWEDLKNAFSAGEKYIVLLDDANKGMNNFNYLLNTTTEKKSYELKIVVTSRDYVKNIVEGELKNYAFNELNIPVFKDEDIEKIILASLPNLQYYYDIKKAIVAIAKGNARIALMATASVQPGAKNNYLQNPVLLYEEYFEKIATETKILTNPINLQALAIISFFGVLDRQDHKLQELLQSKFSINWNELWSSILELHQKELVDLYSDEVARISDQVLGTYVFYKCFIDRKSAAINYGKWVESFIENYFYKIRNTLVDVNNTFGFSHIKDQIEPHLTYLEQNISGVNERYQFFDIFWLYRQLDCLTFVKDWIDSLEQKTNEVGYSLQYNTNDYQQPGKYLVFLSRFWNQQNDYFESSIQLALDLVSKQPSRFTEVLKFITDCTIYRHTDPYLDYERQLRFYEVFKNLATEQKYKEICNLILLGIGSDFLKWHFNDFESKGMAFTSYTFSLYRTANLELLRGKILSHFAENVNFSELTTNSYLQVITNPRGNFDAQLYLNEIPFYDKIISQLNVNQYSHCKFVVELSDRIIDAKGTPPDDWEVFTHSDVVKLSNFLRPAWAFKIDRTKSLDECEVERKENFRKFVEENNWSNISKFFISASNLNKQQLDRTFWDIDYSITEIFILLARKSMADYLKALHLFFESKIEFVLTSNIVRIPLGESLCAGKDILNIIDANNVNGSDFWVSAVLSYLPQNEINQLMLERLIYVFKTAKGKIYISQMSDFLKYSDQFEKYKVEKIELVSHNIITYLTSLILDKEIINRSNFGWRIFQDYSNYFGDQKDLLTDVYWKIVEVDPGFDFEGKELEAVLRINSKAINDGIKRGKISLGYGSGFERMKLQALWRLENCFEIIEGLIFLIRDSNTYGFVREEEMNALFNVNENSVNLIEKMKFFILQMLRKHAKDNFVVIALLNVVYDKFNDWFFEFFRELLLVNKDTELLKEISFSRTESWSGSRVPIIQSKINFLEKVVATIKTLPNLLDYAAHIKHFEQCIRWKQEEIEQELKRDFIEQASY</sequence>
<dbReference type="InterPro" id="IPR027417">
    <property type="entry name" value="P-loop_NTPase"/>
</dbReference>
<dbReference type="SUPFAM" id="SSF52540">
    <property type="entry name" value="P-loop containing nucleoside triphosphate hydrolases"/>
    <property type="match status" value="1"/>
</dbReference>
<accession>A0A1M6E6Y9</accession>
<dbReference type="Gene3D" id="3.40.50.300">
    <property type="entry name" value="P-loop containing nucleotide triphosphate hydrolases"/>
    <property type="match status" value="1"/>
</dbReference>
<proteinExistence type="predicted"/>
<name>A0A1M6E6Y9_9FLAO</name>
<reference evidence="2 3" key="1">
    <citation type="submission" date="2016-11" db="EMBL/GenBank/DDBJ databases">
        <authorList>
            <person name="Jaros S."/>
            <person name="Januszkiewicz K."/>
            <person name="Wedrychowicz H."/>
        </authorList>
    </citation>
    <scope>NUCLEOTIDE SEQUENCE [LARGE SCALE GENOMIC DNA]</scope>
    <source>
        <strain evidence="2 3">DSM 25479</strain>
    </source>
</reference>
<dbReference type="OrthoDB" id="9816071at2"/>
<evidence type="ECO:0000313" key="3">
    <source>
        <dbReference type="Proteomes" id="UP000184335"/>
    </source>
</evidence>
<evidence type="ECO:0000259" key="1">
    <source>
        <dbReference type="Pfam" id="PF20720"/>
    </source>
</evidence>
<feature type="domain" description="Novel STAND NTPase 3" evidence="1">
    <location>
        <begin position="196"/>
        <end position="307"/>
    </location>
</feature>
<gene>
    <name evidence="2" type="ORF">SAMN05443429_1052</name>
</gene>
<dbReference type="Pfam" id="PF20720">
    <property type="entry name" value="nSTAND3"/>
    <property type="match status" value="1"/>
</dbReference>
<dbReference type="STRING" id="1118202.SAMN05443429_1052"/>
<organism evidence="2 3">
    <name type="scientific">Cruoricaptor ignavus</name>
    <dbReference type="NCBI Taxonomy" id="1118202"/>
    <lineage>
        <taxon>Bacteria</taxon>
        <taxon>Pseudomonadati</taxon>
        <taxon>Bacteroidota</taxon>
        <taxon>Flavobacteriia</taxon>
        <taxon>Flavobacteriales</taxon>
        <taxon>Weeksellaceae</taxon>
        <taxon>Cruoricaptor</taxon>
    </lineage>
</organism>
<evidence type="ECO:0000313" key="2">
    <source>
        <dbReference type="EMBL" id="SHI81221.1"/>
    </source>
</evidence>
<dbReference type="Proteomes" id="UP000184335">
    <property type="component" value="Unassembled WGS sequence"/>
</dbReference>
<dbReference type="AlphaFoldDB" id="A0A1M6E6Y9"/>
<protein>
    <recommendedName>
        <fullName evidence="1">Novel STAND NTPase 3 domain-containing protein</fullName>
    </recommendedName>
</protein>
<dbReference type="InterPro" id="IPR049050">
    <property type="entry name" value="nSTAND3"/>
</dbReference>
<keyword evidence="3" id="KW-1185">Reference proteome</keyword>
<dbReference type="RefSeq" id="WP_073179277.1">
    <property type="nucleotide sequence ID" value="NZ_FQYI01000005.1"/>
</dbReference>
<dbReference type="EMBL" id="FQYI01000005">
    <property type="protein sequence ID" value="SHI81221.1"/>
    <property type="molecule type" value="Genomic_DNA"/>
</dbReference>